<dbReference type="AlphaFoldDB" id="A0A9N8PLX2"/>
<comment type="caution">
    <text evidence="2">The sequence shown here is derived from an EMBL/GenBank/DDBJ whole genome shotgun (WGS) entry which is preliminary data.</text>
</comment>
<name>A0A9N8PLX2_9PEZI</name>
<organism evidence="2 3">
    <name type="scientific">Aureobasidium mustum</name>
    <dbReference type="NCBI Taxonomy" id="2773714"/>
    <lineage>
        <taxon>Eukaryota</taxon>
        <taxon>Fungi</taxon>
        <taxon>Dikarya</taxon>
        <taxon>Ascomycota</taxon>
        <taxon>Pezizomycotina</taxon>
        <taxon>Dothideomycetes</taxon>
        <taxon>Dothideomycetidae</taxon>
        <taxon>Dothideales</taxon>
        <taxon>Saccotheciaceae</taxon>
        <taxon>Aureobasidium</taxon>
    </lineage>
</organism>
<accession>A0A9N8PLX2</accession>
<dbReference type="CDD" id="cd18186">
    <property type="entry name" value="BTB_POZ_ZBTB_KLHL-like"/>
    <property type="match status" value="1"/>
</dbReference>
<dbReference type="Pfam" id="PF00651">
    <property type="entry name" value="BTB"/>
    <property type="match status" value="1"/>
</dbReference>
<dbReference type="Gene3D" id="3.30.710.10">
    <property type="entry name" value="Potassium Channel Kv1.1, Chain A"/>
    <property type="match status" value="1"/>
</dbReference>
<evidence type="ECO:0000259" key="1">
    <source>
        <dbReference type="PROSITE" id="PS50097"/>
    </source>
</evidence>
<proteinExistence type="predicted"/>
<dbReference type="InterPro" id="IPR000210">
    <property type="entry name" value="BTB/POZ_dom"/>
</dbReference>
<reference evidence="2" key="1">
    <citation type="submission" date="2020-06" db="EMBL/GenBank/DDBJ databases">
        <authorList>
            <person name="Onetto C."/>
        </authorList>
    </citation>
    <scope>NUCLEOTIDE SEQUENCE</scope>
</reference>
<keyword evidence="3" id="KW-1185">Reference proteome</keyword>
<dbReference type="PANTHER" id="PTHR47843">
    <property type="entry name" value="BTB DOMAIN-CONTAINING PROTEIN-RELATED"/>
    <property type="match status" value="1"/>
</dbReference>
<sequence>MSSEEPIKMLLKATADLQESCDYADLTITCGTDVYEVHKAIVCSQSEFFRLACRTRVDPKGDFKEGKTGVVDIPRISASNLPTYDWNPDAEDPRCVKLMVHYFYHLDYLEVETAKIKAEPAATTQFKDYTLDDGILIDHARMYAMGDEYGIPGLKALAKSKFEDILKFTCAGLVKAMRIAYASTVDEDKGLRQLIVNKLHAYNIATSLGKPEIDENVKDLPELGYALLRKQLNLAM</sequence>
<evidence type="ECO:0000313" key="2">
    <source>
        <dbReference type="EMBL" id="CAD0098617.1"/>
    </source>
</evidence>
<dbReference type="PROSITE" id="PS50097">
    <property type="entry name" value="BTB"/>
    <property type="match status" value="1"/>
</dbReference>
<protein>
    <recommendedName>
        <fullName evidence="1">BTB domain-containing protein</fullName>
    </recommendedName>
</protein>
<evidence type="ECO:0000313" key="3">
    <source>
        <dbReference type="Proteomes" id="UP000714618"/>
    </source>
</evidence>
<dbReference type="PANTHER" id="PTHR47843:SF5">
    <property type="entry name" value="BTB_POZ DOMAIN PROTEIN"/>
    <property type="match status" value="1"/>
</dbReference>
<gene>
    <name evidence="2" type="ORF">AWRI4233_LOCUS7441</name>
</gene>
<dbReference type="Proteomes" id="UP000714618">
    <property type="component" value="Unassembled WGS sequence"/>
</dbReference>
<dbReference type="OrthoDB" id="6359816at2759"/>
<dbReference type="InterPro" id="IPR011333">
    <property type="entry name" value="SKP1/BTB/POZ_sf"/>
</dbReference>
<feature type="domain" description="BTB" evidence="1">
    <location>
        <begin position="24"/>
        <end position="104"/>
    </location>
</feature>
<dbReference type="SUPFAM" id="SSF54695">
    <property type="entry name" value="POZ domain"/>
    <property type="match status" value="1"/>
</dbReference>
<dbReference type="EMBL" id="CAIJEO010000009">
    <property type="protein sequence ID" value="CAD0098617.1"/>
    <property type="molecule type" value="Genomic_DNA"/>
</dbReference>